<evidence type="ECO:0008006" key="4">
    <source>
        <dbReference type="Google" id="ProtNLM"/>
    </source>
</evidence>
<dbReference type="Proteomes" id="UP000639606">
    <property type="component" value="Unassembled WGS sequence"/>
</dbReference>
<dbReference type="AlphaFoldDB" id="A0A918ARC6"/>
<comment type="caution">
    <text evidence="2">The sequence shown here is derived from an EMBL/GenBank/DDBJ whole genome shotgun (WGS) entry which is preliminary data.</text>
</comment>
<dbReference type="SUPFAM" id="SSF48452">
    <property type="entry name" value="TPR-like"/>
    <property type="match status" value="1"/>
</dbReference>
<feature type="compositionally biased region" description="Low complexity" evidence="1">
    <location>
        <begin position="407"/>
        <end position="419"/>
    </location>
</feature>
<organism evidence="2 3">
    <name type="scientific">Saccharothrix coeruleofusca</name>
    <dbReference type="NCBI Taxonomy" id="33919"/>
    <lineage>
        <taxon>Bacteria</taxon>
        <taxon>Bacillati</taxon>
        <taxon>Actinomycetota</taxon>
        <taxon>Actinomycetes</taxon>
        <taxon>Pseudonocardiales</taxon>
        <taxon>Pseudonocardiaceae</taxon>
        <taxon>Saccharothrix</taxon>
    </lineage>
</organism>
<proteinExistence type="predicted"/>
<sequence length="438" mass="48232">MDVEVPGRSKWQSQFAARARQRFPEKIVDAVANSDDYRRSENVPRLATLLRGALVAPEAVESHVLAGLVELSFSTFFTTGSGTGFSEHREFLTNALALIDVLHERGAATSALLLSAARFQARLSNGTARRRGFIERAVDTATTPDELVAARLTLAKYRIDTSQYRAARKQLSLCREVLATGAAKRHATDVEVTTGVLYYYTAPARSRCLLEAVVSRWRDGGSGGPTDQPVATALHYLGRLAADDGDHVLAIRFYVRAEELSDDFLHGHGFYHQRIAELLVERGAVSEAAHHLITASETFARLGEVSVGSAVLDSTWARFHVRLGELEKAERILRRGIEVSRAHIGPRAELLLLAQLLVLHAKQRAWATAARIAVRGVWLYARTEITDDPLSVWSRLTAVARRALSTARPSRSTRSQRPPEAFSCPCGEPHDRTTVELG</sequence>
<name>A0A918ARC6_9PSEU</name>
<reference evidence="2" key="2">
    <citation type="submission" date="2020-09" db="EMBL/GenBank/DDBJ databases">
        <authorList>
            <person name="Sun Q."/>
            <person name="Ohkuma M."/>
        </authorList>
    </citation>
    <scope>NUCLEOTIDE SEQUENCE</scope>
    <source>
        <strain evidence="2">JCM 3313</strain>
    </source>
</reference>
<gene>
    <name evidence="2" type="ORF">GCM10010185_53880</name>
</gene>
<reference evidence="2" key="1">
    <citation type="journal article" date="2014" name="Int. J. Syst. Evol. Microbiol.">
        <title>Complete genome sequence of Corynebacterium casei LMG S-19264T (=DSM 44701T), isolated from a smear-ripened cheese.</title>
        <authorList>
            <consortium name="US DOE Joint Genome Institute (JGI-PGF)"/>
            <person name="Walter F."/>
            <person name="Albersmeier A."/>
            <person name="Kalinowski J."/>
            <person name="Ruckert C."/>
        </authorList>
    </citation>
    <scope>NUCLEOTIDE SEQUENCE</scope>
    <source>
        <strain evidence="2">JCM 3313</strain>
    </source>
</reference>
<evidence type="ECO:0000256" key="1">
    <source>
        <dbReference type="SAM" id="MobiDB-lite"/>
    </source>
</evidence>
<evidence type="ECO:0000313" key="2">
    <source>
        <dbReference type="EMBL" id="GGP73688.1"/>
    </source>
</evidence>
<dbReference type="EMBL" id="BMRG01000014">
    <property type="protein sequence ID" value="GGP73688.1"/>
    <property type="molecule type" value="Genomic_DNA"/>
</dbReference>
<feature type="compositionally biased region" description="Basic and acidic residues" evidence="1">
    <location>
        <begin position="428"/>
        <end position="438"/>
    </location>
</feature>
<dbReference type="Gene3D" id="1.25.40.10">
    <property type="entry name" value="Tetratricopeptide repeat domain"/>
    <property type="match status" value="1"/>
</dbReference>
<dbReference type="InterPro" id="IPR011990">
    <property type="entry name" value="TPR-like_helical_dom_sf"/>
</dbReference>
<protein>
    <recommendedName>
        <fullName evidence="4">Tetratricopeptide repeat protein</fullName>
    </recommendedName>
</protein>
<evidence type="ECO:0000313" key="3">
    <source>
        <dbReference type="Proteomes" id="UP000639606"/>
    </source>
</evidence>
<feature type="region of interest" description="Disordered" evidence="1">
    <location>
        <begin position="407"/>
        <end position="438"/>
    </location>
</feature>
<keyword evidence="3" id="KW-1185">Reference proteome</keyword>
<accession>A0A918ARC6</accession>